<dbReference type="Gene3D" id="1.10.287.470">
    <property type="entry name" value="Helix hairpin bin"/>
    <property type="match status" value="2"/>
</dbReference>
<dbReference type="OrthoDB" id="9778236at2"/>
<keyword evidence="4" id="KW-0472">Membrane</keyword>
<organism evidence="7 8">
    <name type="scientific">Negativicoccus succinicivorans</name>
    <dbReference type="NCBI Taxonomy" id="620903"/>
    <lineage>
        <taxon>Bacteria</taxon>
        <taxon>Bacillati</taxon>
        <taxon>Bacillota</taxon>
        <taxon>Negativicutes</taxon>
        <taxon>Veillonellales</taxon>
        <taxon>Veillonellaceae</taxon>
        <taxon>Negativicoccus</taxon>
    </lineage>
</organism>
<feature type="domain" description="YbhG-like alpha-helical hairpin" evidence="5">
    <location>
        <begin position="73"/>
        <end position="196"/>
    </location>
</feature>
<accession>A0A841QXS4</accession>
<dbReference type="GO" id="GO:0030313">
    <property type="term" value="C:cell envelope"/>
    <property type="evidence" value="ECO:0007669"/>
    <property type="project" value="UniProtKB-SubCell"/>
</dbReference>
<dbReference type="InterPro" id="IPR058636">
    <property type="entry name" value="Beta-barrel_YknX"/>
</dbReference>
<keyword evidence="4" id="KW-1133">Transmembrane helix</keyword>
<dbReference type="PANTHER" id="PTHR32347:SF23">
    <property type="entry name" value="BLL5650 PROTEIN"/>
    <property type="match status" value="1"/>
</dbReference>
<dbReference type="Proteomes" id="UP000591941">
    <property type="component" value="Unassembled WGS sequence"/>
</dbReference>
<gene>
    <name evidence="7" type="ORF">HNR45_000434</name>
</gene>
<dbReference type="EMBL" id="JACHHI010000002">
    <property type="protein sequence ID" value="MBB6477404.1"/>
    <property type="molecule type" value="Genomic_DNA"/>
</dbReference>
<keyword evidence="4" id="KW-0812">Transmembrane</keyword>
<dbReference type="Pfam" id="PF25881">
    <property type="entry name" value="HH_YBHG"/>
    <property type="match status" value="1"/>
</dbReference>
<evidence type="ECO:0000259" key="5">
    <source>
        <dbReference type="Pfam" id="PF25881"/>
    </source>
</evidence>
<dbReference type="AlphaFoldDB" id="A0A841QXS4"/>
<reference evidence="7 8" key="1">
    <citation type="submission" date="2020-08" db="EMBL/GenBank/DDBJ databases">
        <title>Genomic Encyclopedia of Type Strains, Phase IV (KMG-IV): sequencing the most valuable type-strain genomes for metagenomic binning, comparative biology and taxonomic classification.</title>
        <authorList>
            <person name="Goeker M."/>
        </authorList>
    </citation>
    <scope>NUCLEOTIDE SEQUENCE [LARGE SCALE GENOMIC DNA]</scope>
    <source>
        <strain evidence="7 8">DSM 21255</strain>
    </source>
</reference>
<comment type="caution">
    <text evidence="7">The sequence shown here is derived from an EMBL/GenBank/DDBJ whole genome shotgun (WGS) entry which is preliminary data.</text>
</comment>
<name>A0A841QXS4_9FIRM</name>
<evidence type="ECO:0000256" key="1">
    <source>
        <dbReference type="ARBA" id="ARBA00004196"/>
    </source>
</evidence>
<keyword evidence="2 3" id="KW-0175">Coiled coil</keyword>
<evidence type="ECO:0000256" key="3">
    <source>
        <dbReference type="SAM" id="Coils"/>
    </source>
</evidence>
<feature type="domain" description="YknX-like beta-barrel" evidence="6">
    <location>
        <begin position="249"/>
        <end position="318"/>
    </location>
</feature>
<proteinExistence type="predicted"/>
<feature type="coiled-coil region" evidence="3">
    <location>
        <begin position="108"/>
        <end position="206"/>
    </location>
</feature>
<dbReference type="Pfam" id="PF25990">
    <property type="entry name" value="Beta-barrel_YknX"/>
    <property type="match status" value="1"/>
</dbReference>
<keyword evidence="8" id="KW-1185">Reference proteome</keyword>
<dbReference type="PANTHER" id="PTHR32347">
    <property type="entry name" value="EFFLUX SYSTEM COMPONENT YKNX-RELATED"/>
    <property type="match status" value="1"/>
</dbReference>
<sequence>MQKKGKIILAVIALLVLCGLLYWVTRPQDKGLTATGTVEATRYDVTAKVPGYVRELTLQAGDTLNEGDLVCRIDREDLRAQVLAANAGLAAARARLADLESGARPAEISAAQAQVASAQAQANKASADFDRYRQLYDQDAISAQQLDAARTQAQVAQQALTAAQDQLTIVQDGARSGQVEAARAEVERLQAQVDAQQAQADGIDVESPASGTVLSKNFENNEFAPAGVPIVTVGDLDNCYVRVYVPSEDLARIQVGQAVNVYVDAYPGRAIAGTIQEISQQAEYTPRQSITARERANLVFAVKVAVQNQERIVKPGMPADVDFE</sequence>
<dbReference type="GeneID" id="93485711"/>
<evidence type="ECO:0000256" key="2">
    <source>
        <dbReference type="ARBA" id="ARBA00023054"/>
    </source>
</evidence>
<dbReference type="Gene3D" id="2.40.50.100">
    <property type="match status" value="1"/>
</dbReference>
<dbReference type="InterPro" id="IPR059052">
    <property type="entry name" value="HH_YbhG-like"/>
</dbReference>
<protein>
    <submittedName>
        <fullName evidence="7">HlyD family secretion protein</fullName>
    </submittedName>
</protein>
<dbReference type="Gene3D" id="2.40.30.170">
    <property type="match status" value="1"/>
</dbReference>
<dbReference type="SUPFAM" id="SSF111369">
    <property type="entry name" value="HlyD-like secretion proteins"/>
    <property type="match status" value="3"/>
</dbReference>
<evidence type="ECO:0000313" key="8">
    <source>
        <dbReference type="Proteomes" id="UP000591941"/>
    </source>
</evidence>
<evidence type="ECO:0000313" key="7">
    <source>
        <dbReference type="EMBL" id="MBB6477404.1"/>
    </source>
</evidence>
<dbReference type="InterPro" id="IPR050465">
    <property type="entry name" value="UPF0194_transport"/>
</dbReference>
<feature type="transmembrane region" description="Helical" evidence="4">
    <location>
        <begin position="7"/>
        <end position="25"/>
    </location>
</feature>
<comment type="subcellular location">
    <subcellularLocation>
        <location evidence="1">Cell envelope</location>
    </subcellularLocation>
</comment>
<dbReference type="RefSeq" id="WP_024048349.1">
    <property type="nucleotide sequence ID" value="NZ_CABWNB010000003.1"/>
</dbReference>
<evidence type="ECO:0000259" key="6">
    <source>
        <dbReference type="Pfam" id="PF25990"/>
    </source>
</evidence>
<evidence type="ECO:0000256" key="4">
    <source>
        <dbReference type="SAM" id="Phobius"/>
    </source>
</evidence>